<keyword evidence="1" id="KW-0472">Membrane</keyword>
<proteinExistence type="predicted"/>
<dbReference type="RefSeq" id="WP_069643680.1">
    <property type="nucleotide sequence ID" value="NZ_MIJE01000032.1"/>
</dbReference>
<dbReference type="STRING" id="766136.BHF68_08380"/>
<reference evidence="2 3" key="1">
    <citation type="submission" date="2016-09" db="EMBL/GenBank/DDBJ databases">
        <title>Draft genome sequence for the type strain of Desulfuribacillus alkaliarsenatis AHT28, an obligately anaerobic, sulfidogenic bacterium isolated from Russian soda lake sediments.</title>
        <authorList>
            <person name="Abin C.A."/>
            <person name="Hollibaugh J.T."/>
        </authorList>
    </citation>
    <scope>NUCLEOTIDE SEQUENCE [LARGE SCALE GENOMIC DNA]</scope>
    <source>
        <strain evidence="2 3">AHT28</strain>
    </source>
</reference>
<evidence type="ECO:0000313" key="3">
    <source>
        <dbReference type="Proteomes" id="UP000094296"/>
    </source>
</evidence>
<protein>
    <submittedName>
        <fullName evidence="2">Uncharacterized protein</fullName>
    </submittedName>
</protein>
<organism evidence="2 3">
    <name type="scientific">Desulfuribacillus alkaliarsenatis</name>
    <dbReference type="NCBI Taxonomy" id="766136"/>
    <lineage>
        <taxon>Bacteria</taxon>
        <taxon>Bacillati</taxon>
        <taxon>Bacillota</taxon>
        <taxon>Desulfuribacillia</taxon>
        <taxon>Desulfuribacillales</taxon>
        <taxon>Desulfuribacillaceae</taxon>
        <taxon>Desulfuribacillus</taxon>
    </lineage>
</organism>
<keyword evidence="1" id="KW-0812">Transmembrane</keyword>
<keyword evidence="1" id="KW-1133">Transmembrane helix</keyword>
<evidence type="ECO:0000256" key="1">
    <source>
        <dbReference type="SAM" id="Phobius"/>
    </source>
</evidence>
<gene>
    <name evidence="2" type="ORF">BHF68_08380</name>
</gene>
<evidence type="ECO:0000313" key="2">
    <source>
        <dbReference type="EMBL" id="OEF96175.1"/>
    </source>
</evidence>
<keyword evidence="3" id="KW-1185">Reference proteome</keyword>
<accession>A0A1E5G007</accession>
<feature type="transmembrane region" description="Helical" evidence="1">
    <location>
        <begin position="69"/>
        <end position="90"/>
    </location>
</feature>
<name>A0A1E5G007_9FIRM</name>
<dbReference type="AlphaFoldDB" id="A0A1E5G007"/>
<comment type="caution">
    <text evidence="2">The sequence shown here is derived from an EMBL/GenBank/DDBJ whole genome shotgun (WGS) entry which is preliminary data.</text>
</comment>
<sequence>MLLYQLGIIARIQHGLNNSFNFKCPKRNDDLVDNLFEYGLCQSCWSIYTDVKQFELEGEELMKFDLGTALIQLISLLVLGLIPYSVFLVVRYFRNVSNRLGNIERILSRIENQNKM</sequence>
<dbReference type="EMBL" id="MIJE01000032">
    <property type="protein sequence ID" value="OEF96175.1"/>
    <property type="molecule type" value="Genomic_DNA"/>
</dbReference>
<dbReference type="Proteomes" id="UP000094296">
    <property type="component" value="Unassembled WGS sequence"/>
</dbReference>